<dbReference type="InterPro" id="IPR007869">
    <property type="entry name" value="Homing_endonuc_PI-Sce"/>
</dbReference>
<evidence type="ECO:0000259" key="1">
    <source>
        <dbReference type="PROSITE" id="PS50819"/>
    </source>
</evidence>
<name>A0A6C0ENC8_9ZZZZ</name>
<dbReference type="Pfam" id="PF22667">
    <property type="entry name" value="Lon_lid"/>
    <property type="match status" value="1"/>
</dbReference>
<dbReference type="GO" id="GO:0006515">
    <property type="term" value="P:protein quality control for misfolded or incompletely synthesized proteins"/>
    <property type="evidence" value="ECO:0007669"/>
    <property type="project" value="TreeGrafter"/>
</dbReference>
<sequence>MRNIKTDFNNISALIEQKNPSYLSSKKEYTCIEIYNHINGIQNTYIPQLQKKQLRKLKELFCKGKRDTIVANICYINGIIKKHDIKYTKLCHSGKKNNYMRDNIKQFLQQTQNNKLIFGEMQKRFPAEFQLGMEKHLNSYINTINVKWNNINNNMTRINTTLNNAVYGHTTAKRQLKRIIGQWINGKQTGYCFGFEGPPGVGKCHEKGTPVMLSNGKIKKVENIKVGDKIMGDDSTPRNILALGRGREKMYEIKPVKGDSYIVNESHILSLKMTKKGKKGTKHQLINGERYWKNDIVDICIKDYLSLPKSQKECLKGYRVGVEFPEKKVELDPYILGYWLGDGTSSKPEITTEDNPVVEYFRYYCEELDLLLKEVGNSKITYRMTSGIKGGIMTDRNPMLNMLRKYKVLNNKHIPHVYKCNSRAIQLELLAGLIDSDGSLHKNGGYDIIQKNEALLDDIIFLARSLGFTAHKTECKKSCMYKGEKREGTYYRTFIHGEGVEYIPVKLERKKTNKRKQIKNALNTGIKVIPLEEDEYYGFQIDGNSRFLLGDFTVTHNTSLAKNGLSQCLLNETDNTHRPFAFIPVGGSCNGSTLSGHNYTYVGSTWGRIVDILIDKKCMNPIIFIDELDKVSKSEHGKEIIGILTHLVDSTQNDSFQDKYFDGIDLDLSKALFIFSYNDPDAIDRILLDRIHRIKFDHLSLDDKLVIANNYLLPEIYKNVGLTNIVKLSDEIIIYIIEHYTYEAGVRKLKEILFEIISEINLSILQNTDAFTTIPIEVTKEDIKHYYLKERTEVRQAVIHDTPQIGVISGLWANALGKGGIIPIECSQFPAQNFMDLRLTGLQGEVMKK</sequence>
<dbReference type="EMBL" id="MN738892">
    <property type="protein sequence ID" value="QHT30151.1"/>
    <property type="molecule type" value="Genomic_DNA"/>
</dbReference>
<dbReference type="GO" id="GO:0004252">
    <property type="term" value="F:serine-type endopeptidase activity"/>
    <property type="evidence" value="ECO:0007669"/>
    <property type="project" value="InterPro"/>
</dbReference>
<evidence type="ECO:0000313" key="2">
    <source>
        <dbReference type="EMBL" id="QHT30151.1"/>
    </source>
</evidence>
<protein>
    <recommendedName>
        <fullName evidence="1">DOD-type homing endonuclease domain-containing protein</fullName>
    </recommendedName>
</protein>
<feature type="domain" description="DOD-type homing endonuclease" evidence="1">
    <location>
        <begin position="335"/>
        <end position="468"/>
    </location>
</feature>
<dbReference type="AlphaFoldDB" id="A0A6C0ENC8"/>
<dbReference type="InterPro" id="IPR027417">
    <property type="entry name" value="P-loop_NTPase"/>
</dbReference>
<dbReference type="Gene3D" id="2.170.16.10">
    <property type="entry name" value="Hedgehog/Intein (Hint) domain"/>
    <property type="match status" value="1"/>
</dbReference>
<dbReference type="SUPFAM" id="SSF51294">
    <property type="entry name" value="Hedgehog/intein (Hint) domain"/>
    <property type="match status" value="1"/>
</dbReference>
<dbReference type="SUPFAM" id="SSF55608">
    <property type="entry name" value="Homing endonucleases"/>
    <property type="match status" value="1"/>
</dbReference>
<dbReference type="GO" id="GO:0030908">
    <property type="term" value="P:protein splicing"/>
    <property type="evidence" value="ECO:0007669"/>
    <property type="project" value="InterPro"/>
</dbReference>
<dbReference type="SUPFAM" id="SSF52540">
    <property type="entry name" value="P-loop containing nucleoside triphosphate hydrolases"/>
    <property type="match status" value="1"/>
</dbReference>
<dbReference type="PANTHER" id="PTHR43718">
    <property type="entry name" value="LON PROTEASE"/>
    <property type="match status" value="1"/>
</dbReference>
<dbReference type="GO" id="GO:0004519">
    <property type="term" value="F:endonuclease activity"/>
    <property type="evidence" value="ECO:0007669"/>
    <property type="project" value="InterPro"/>
</dbReference>
<dbReference type="PANTHER" id="PTHR43718:SF2">
    <property type="entry name" value="LON PROTEASE HOMOLOG, MITOCHONDRIAL"/>
    <property type="match status" value="1"/>
</dbReference>
<dbReference type="GO" id="GO:0005524">
    <property type="term" value="F:ATP binding"/>
    <property type="evidence" value="ECO:0007669"/>
    <property type="project" value="InterPro"/>
</dbReference>
<dbReference type="Pfam" id="PF05204">
    <property type="entry name" value="Hom_end"/>
    <property type="match status" value="1"/>
</dbReference>
<organism evidence="2">
    <name type="scientific">viral metagenome</name>
    <dbReference type="NCBI Taxonomy" id="1070528"/>
    <lineage>
        <taxon>unclassified sequences</taxon>
        <taxon>metagenomes</taxon>
        <taxon>organismal metagenomes</taxon>
    </lineage>
</organism>
<dbReference type="InterPro" id="IPR007868">
    <property type="entry name" value="Hom_end_hint"/>
</dbReference>
<proteinExistence type="predicted"/>
<dbReference type="Gene3D" id="3.40.50.300">
    <property type="entry name" value="P-loop containing nucleotide triphosphate hydrolases"/>
    <property type="match status" value="1"/>
</dbReference>
<dbReference type="Pfam" id="PF05203">
    <property type="entry name" value="Hom_end_hint"/>
    <property type="match status" value="1"/>
</dbReference>
<accession>A0A6C0ENC8</accession>
<dbReference type="InterPro" id="IPR027434">
    <property type="entry name" value="Homing_endonucl"/>
</dbReference>
<dbReference type="Pfam" id="PF00004">
    <property type="entry name" value="AAA"/>
    <property type="match status" value="1"/>
</dbReference>
<dbReference type="GO" id="GO:0003677">
    <property type="term" value="F:DNA binding"/>
    <property type="evidence" value="ECO:0007669"/>
    <property type="project" value="InterPro"/>
</dbReference>
<dbReference type="GO" id="GO:0016887">
    <property type="term" value="F:ATP hydrolysis activity"/>
    <property type="evidence" value="ECO:0007669"/>
    <property type="project" value="InterPro"/>
</dbReference>
<dbReference type="Gene3D" id="1.10.8.60">
    <property type="match status" value="1"/>
</dbReference>
<dbReference type="InterPro" id="IPR054594">
    <property type="entry name" value="Lon_lid"/>
</dbReference>
<dbReference type="InterPro" id="IPR027065">
    <property type="entry name" value="Lon_Prtase"/>
</dbReference>
<dbReference type="Gene3D" id="3.10.28.10">
    <property type="entry name" value="Homing endonucleases"/>
    <property type="match status" value="1"/>
</dbReference>
<dbReference type="InterPro" id="IPR004042">
    <property type="entry name" value="Intein_endonuc_central"/>
</dbReference>
<dbReference type="PROSITE" id="PS50819">
    <property type="entry name" value="INTEIN_ENDONUCLEASE"/>
    <property type="match status" value="1"/>
</dbReference>
<dbReference type="InterPro" id="IPR036844">
    <property type="entry name" value="Hint_dom_sf"/>
</dbReference>
<dbReference type="InterPro" id="IPR003959">
    <property type="entry name" value="ATPase_AAA_core"/>
</dbReference>
<dbReference type="GO" id="GO:0004176">
    <property type="term" value="F:ATP-dependent peptidase activity"/>
    <property type="evidence" value="ECO:0007669"/>
    <property type="project" value="InterPro"/>
</dbReference>
<reference evidence="2" key="1">
    <citation type="journal article" date="2020" name="Nature">
        <title>Giant virus diversity and host interactions through global metagenomics.</title>
        <authorList>
            <person name="Schulz F."/>
            <person name="Roux S."/>
            <person name="Paez-Espino D."/>
            <person name="Jungbluth S."/>
            <person name="Walsh D.A."/>
            <person name="Denef V.J."/>
            <person name="McMahon K.D."/>
            <person name="Konstantinidis K.T."/>
            <person name="Eloe-Fadrosh E.A."/>
            <person name="Kyrpides N.C."/>
            <person name="Woyke T."/>
        </authorList>
    </citation>
    <scope>NUCLEOTIDE SEQUENCE</scope>
    <source>
        <strain evidence="2">GVMAG-M-3300009149-34</strain>
    </source>
</reference>